<comment type="subcellular location">
    <subcellularLocation>
        <location evidence="1">Endomembrane system</location>
    </subcellularLocation>
</comment>
<feature type="transmembrane region" description="Helical" evidence="6">
    <location>
        <begin position="174"/>
        <end position="193"/>
    </location>
</feature>
<evidence type="ECO:0000256" key="4">
    <source>
        <dbReference type="ARBA" id="ARBA00022989"/>
    </source>
</evidence>
<evidence type="ECO:0000256" key="6">
    <source>
        <dbReference type="SAM" id="Phobius"/>
    </source>
</evidence>
<comment type="similarity">
    <text evidence="2">Belongs to the UPF0754 family.</text>
</comment>
<proteinExistence type="inferred from homology"/>
<comment type="caution">
    <text evidence="7">The sequence shown here is derived from an EMBL/GenBank/DDBJ whole genome shotgun (WGS) entry which is preliminary data.</text>
</comment>
<dbReference type="AlphaFoldDB" id="A0A2W2BAW2"/>
<reference evidence="7 8" key="1">
    <citation type="submission" date="2018-06" db="EMBL/GenBank/DDBJ databases">
        <title>Mucibacter soli gen. nov., sp. nov., a new member of the family Chitinophagaceae producing mucin.</title>
        <authorList>
            <person name="Kim M.-K."/>
            <person name="Park S."/>
            <person name="Kim T.-S."/>
            <person name="Joung Y."/>
            <person name="Han J.-H."/>
            <person name="Kim S.B."/>
        </authorList>
    </citation>
    <scope>NUCLEOTIDE SEQUENCE [LARGE SCALE GENOMIC DNA]</scope>
    <source>
        <strain evidence="7 8">R1-15</strain>
    </source>
</reference>
<keyword evidence="5 6" id="KW-0472">Membrane</keyword>
<evidence type="ECO:0000256" key="2">
    <source>
        <dbReference type="ARBA" id="ARBA00008053"/>
    </source>
</evidence>
<evidence type="ECO:0000256" key="5">
    <source>
        <dbReference type="ARBA" id="ARBA00023136"/>
    </source>
</evidence>
<accession>A0A2W2BAW2</accession>
<dbReference type="PANTHER" id="PTHR35791:SF1">
    <property type="entry name" value="UPF0754 MEMBRANE PROTEIN YHEB"/>
    <property type="match status" value="1"/>
</dbReference>
<evidence type="ECO:0000313" key="7">
    <source>
        <dbReference type="EMBL" id="PZF70766.1"/>
    </source>
</evidence>
<evidence type="ECO:0000313" key="8">
    <source>
        <dbReference type="Proteomes" id="UP000248745"/>
    </source>
</evidence>
<name>A0A2W2BAW2_9BACT</name>
<protein>
    <submittedName>
        <fullName evidence="7">DUF445 domain-containing protein</fullName>
    </submittedName>
</protein>
<dbReference type="PANTHER" id="PTHR35791">
    <property type="entry name" value="UPF0754 MEMBRANE PROTEIN YHEB"/>
    <property type="match status" value="1"/>
</dbReference>
<keyword evidence="3 6" id="KW-0812">Transmembrane</keyword>
<sequence>MFFLQPLIAAFTGWFTTWIAIYMLFHPKEPKRFLGITIQGVFPKRKKQFAAQLGFIVASELLHFKEIAAHITDPDQLAALKPGIEKHIDTFLNVRLKEKMPMIAMFAGESTIAKIKEGLVEEIDLMLPEVIGQYAENLEHKIDIQKMVSEKVEQFSTDKLENLLLSIMTKEFRFVELIGAVLGFMIGLIQMGLSLL</sequence>
<gene>
    <name evidence="7" type="ORF">DN068_21870</name>
</gene>
<dbReference type="InterPro" id="IPR007383">
    <property type="entry name" value="DUF445"/>
</dbReference>
<organism evidence="7 8">
    <name type="scientific">Taibaiella soli</name>
    <dbReference type="NCBI Taxonomy" id="1649169"/>
    <lineage>
        <taxon>Bacteria</taxon>
        <taxon>Pseudomonadati</taxon>
        <taxon>Bacteroidota</taxon>
        <taxon>Chitinophagia</taxon>
        <taxon>Chitinophagales</taxon>
        <taxon>Chitinophagaceae</taxon>
        <taxon>Taibaiella</taxon>
    </lineage>
</organism>
<dbReference type="Pfam" id="PF04286">
    <property type="entry name" value="DUF445"/>
    <property type="match status" value="2"/>
</dbReference>
<dbReference type="EMBL" id="QKTW01000032">
    <property type="protein sequence ID" value="PZF70766.1"/>
    <property type="molecule type" value="Genomic_DNA"/>
</dbReference>
<evidence type="ECO:0000256" key="3">
    <source>
        <dbReference type="ARBA" id="ARBA00022692"/>
    </source>
</evidence>
<feature type="transmembrane region" description="Helical" evidence="6">
    <location>
        <begin position="6"/>
        <end position="25"/>
    </location>
</feature>
<dbReference type="OrthoDB" id="9787430at2"/>
<dbReference type="GO" id="GO:0012505">
    <property type="term" value="C:endomembrane system"/>
    <property type="evidence" value="ECO:0007669"/>
    <property type="project" value="UniProtKB-SubCell"/>
</dbReference>
<dbReference type="Proteomes" id="UP000248745">
    <property type="component" value="Unassembled WGS sequence"/>
</dbReference>
<evidence type="ECO:0000256" key="1">
    <source>
        <dbReference type="ARBA" id="ARBA00004308"/>
    </source>
</evidence>
<keyword evidence="8" id="KW-1185">Reference proteome</keyword>
<keyword evidence="4 6" id="KW-1133">Transmembrane helix</keyword>